<dbReference type="CTD" id="20247698"/>
<proteinExistence type="predicted"/>
<dbReference type="AlphaFoldDB" id="V3ZQV0"/>
<organism evidence="3 4">
    <name type="scientific">Lottia gigantea</name>
    <name type="common">Giant owl limpet</name>
    <dbReference type="NCBI Taxonomy" id="225164"/>
    <lineage>
        <taxon>Eukaryota</taxon>
        <taxon>Metazoa</taxon>
        <taxon>Spiralia</taxon>
        <taxon>Lophotrochozoa</taxon>
        <taxon>Mollusca</taxon>
        <taxon>Gastropoda</taxon>
        <taxon>Patellogastropoda</taxon>
        <taxon>Lottioidea</taxon>
        <taxon>Lottiidae</taxon>
        <taxon>Lottia</taxon>
    </lineage>
</organism>
<dbReference type="RefSeq" id="XP_009055424.1">
    <property type="nucleotide sequence ID" value="XM_009057176.1"/>
</dbReference>
<accession>V3ZQV0</accession>
<dbReference type="SUPFAM" id="SSF51206">
    <property type="entry name" value="cAMP-binding domain-like"/>
    <property type="match status" value="2"/>
</dbReference>
<dbReference type="OrthoDB" id="166212at2759"/>
<dbReference type="EMBL" id="KB201890">
    <property type="protein sequence ID" value="ESO93798.1"/>
    <property type="molecule type" value="Genomic_DNA"/>
</dbReference>
<dbReference type="Pfam" id="PF00027">
    <property type="entry name" value="cNMP_binding"/>
    <property type="match status" value="1"/>
</dbReference>
<dbReference type="CDD" id="cd00038">
    <property type="entry name" value="CAP_ED"/>
    <property type="match status" value="1"/>
</dbReference>
<evidence type="ECO:0000313" key="3">
    <source>
        <dbReference type="EMBL" id="ESO93798.1"/>
    </source>
</evidence>
<evidence type="ECO:0000259" key="2">
    <source>
        <dbReference type="PROSITE" id="PS50042"/>
    </source>
</evidence>
<dbReference type="GeneID" id="20247698"/>
<feature type="region of interest" description="Disordered" evidence="1">
    <location>
        <begin position="57"/>
        <end position="85"/>
    </location>
</feature>
<gene>
    <name evidence="3" type="ORF">LOTGIDRAFT_228568</name>
</gene>
<evidence type="ECO:0000256" key="1">
    <source>
        <dbReference type="SAM" id="MobiDB-lite"/>
    </source>
</evidence>
<feature type="domain" description="Cyclic nucleotide-binding" evidence="2">
    <location>
        <begin position="312"/>
        <end position="437"/>
    </location>
</feature>
<keyword evidence="4" id="KW-1185">Reference proteome</keyword>
<dbReference type="KEGG" id="lgi:LOTGIDRAFT_228568"/>
<protein>
    <recommendedName>
        <fullName evidence="2">Cyclic nucleotide-binding domain-containing protein</fullName>
    </recommendedName>
</protein>
<dbReference type="PROSITE" id="PS50042">
    <property type="entry name" value="CNMP_BINDING_3"/>
    <property type="match status" value="1"/>
</dbReference>
<dbReference type="SMART" id="SM00100">
    <property type="entry name" value="cNMP"/>
    <property type="match status" value="1"/>
</dbReference>
<feature type="compositionally biased region" description="Polar residues" evidence="1">
    <location>
        <begin position="102"/>
        <end position="114"/>
    </location>
</feature>
<dbReference type="InterPro" id="IPR018490">
    <property type="entry name" value="cNMP-bd_dom_sf"/>
</dbReference>
<feature type="compositionally biased region" description="Polar residues" evidence="1">
    <location>
        <begin position="62"/>
        <end position="74"/>
    </location>
</feature>
<feature type="region of interest" description="Disordered" evidence="1">
    <location>
        <begin position="99"/>
        <end position="121"/>
    </location>
</feature>
<name>V3ZQV0_LOTGI</name>
<dbReference type="Gene3D" id="2.60.120.10">
    <property type="entry name" value="Jelly Rolls"/>
    <property type="match status" value="2"/>
</dbReference>
<dbReference type="STRING" id="225164.V3ZQV0"/>
<evidence type="ECO:0000313" key="4">
    <source>
        <dbReference type="Proteomes" id="UP000030746"/>
    </source>
</evidence>
<dbReference type="PANTHER" id="PTHR23011">
    <property type="entry name" value="CYCLIC NUCLEOTIDE-BINDING DOMAIN CONTAINING PROTEIN"/>
    <property type="match status" value="1"/>
</dbReference>
<feature type="compositionally biased region" description="Basic and acidic residues" evidence="1">
    <location>
        <begin position="75"/>
        <end position="85"/>
    </location>
</feature>
<dbReference type="InterPro" id="IPR014710">
    <property type="entry name" value="RmlC-like_jellyroll"/>
</dbReference>
<reference evidence="3 4" key="1">
    <citation type="journal article" date="2013" name="Nature">
        <title>Insights into bilaterian evolution from three spiralian genomes.</title>
        <authorList>
            <person name="Simakov O."/>
            <person name="Marletaz F."/>
            <person name="Cho S.J."/>
            <person name="Edsinger-Gonzales E."/>
            <person name="Havlak P."/>
            <person name="Hellsten U."/>
            <person name="Kuo D.H."/>
            <person name="Larsson T."/>
            <person name="Lv J."/>
            <person name="Arendt D."/>
            <person name="Savage R."/>
            <person name="Osoegawa K."/>
            <person name="de Jong P."/>
            <person name="Grimwood J."/>
            <person name="Chapman J.A."/>
            <person name="Shapiro H."/>
            <person name="Aerts A."/>
            <person name="Otillar R.P."/>
            <person name="Terry A.Y."/>
            <person name="Boore J.L."/>
            <person name="Grigoriev I.V."/>
            <person name="Lindberg D.R."/>
            <person name="Seaver E.C."/>
            <person name="Weisblat D.A."/>
            <person name="Putnam N.H."/>
            <person name="Rokhsar D.S."/>
        </authorList>
    </citation>
    <scope>NUCLEOTIDE SEQUENCE [LARGE SCALE GENOMIC DNA]</scope>
</reference>
<dbReference type="OMA" id="LAKIMRF"/>
<sequence length="703" mass="80924">MRSLQRGTESRRPRRGVRNPFRSKEFLEEMDLKWEIVREVYHSFYDSEYAKIYEASKKQNRKQSMVDSVTSSNSLEEKNFPKRRESTLRNVQPVLSPVVETKTPSSLSSITQPPSRELTDLGEVVATKDYSDDLKKRTSANHSSSSLAPDRVGLINSEDRQQIEDKPEFGIRHDKETSWIIQTPSLTSVIEDSLDTKDDVGPFQKKKPSPLKRFKKAVRIVIIITKCVMSNRERSKRTERKLLSWTQVHDDLTSHRTAYERYGLTFDPTIFKVTREAQISNEVKATLKNDPSLRTEEQRRIALLYLNTYIEVFGEYPVNMQKALVKVGWYEFFDAKRIVIREGHFSENFYLILSGSAVVTILDKDVKTGEVYSRTVALLKKGNSFGEIGLMRGSKRTGTVTCREDMEVLTVGRQDFIDIFMYIEHDKEPSHIEYLRTIDELDGWPIENLPYDDPRICLFTYFRRGVLLCKDSNTSDWIYIIRTGSCRVLKSLKSTKPNIPFLSLHNSKLNLSKGNLASKSLQIRNSGCQWRHEVPRSPFNAKPVLPNINIGKSQDFLQESRIDGENTVRHINELNSITSGAEDLNSCLPKEESLPITPHDITFVEIQKLGPRDIFGLENVLFGSMRPTTSSSLVSEGTECILISKKFFTSHLSEAVTKIMRRKIRPLPPKSVLQKNLQIKTNWEAYKDFTVTNTLLQRHQLRH</sequence>
<dbReference type="HOGENOM" id="CLU_392468_0_0_1"/>
<dbReference type="PANTHER" id="PTHR23011:SF28">
    <property type="entry name" value="CYCLIC NUCLEOTIDE-BINDING DOMAIN CONTAINING PROTEIN"/>
    <property type="match status" value="1"/>
</dbReference>
<dbReference type="InterPro" id="IPR000595">
    <property type="entry name" value="cNMP-bd_dom"/>
</dbReference>
<dbReference type="Proteomes" id="UP000030746">
    <property type="component" value="Unassembled WGS sequence"/>
</dbReference>